<reference evidence="1" key="1">
    <citation type="submission" date="2014-11" db="EMBL/GenBank/DDBJ databases">
        <authorList>
            <person name="Amaro Gonzalez C."/>
        </authorList>
    </citation>
    <scope>NUCLEOTIDE SEQUENCE</scope>
</reference>
<evidence type="ECO:0000313" key="1">
    <source>
        <dbReference type="EMBL" id="JAH55131.1"/>
    </source>
</evidence>
<proteinExistence type="predicted"/>
<organism evidence="1">
    <name type="scientific">Anguilla anguilla</name>
    <name type="common">European freshwater eel</name>
    <name type="synonym">Muraena anguilla</name>
    <dbReference type="NCBI Taxonomy" id="7936"/>
    <lineage>
        <taxon>Eukaryota</taxon>
        <taxon>Metazoa</taxon>
        <taxon>Chordata</taxon>
        <taxon>Craniata</taxon>
        <taxon>Vertebrata</taxon>
        <taxon>Euteleostomi</taxon>
        <taxon>Actinopterygii</taxon>
        <taxon>Neopterygii</taxon>
        <taxon>Teleostei</taxon>
        <taxon>Anguilliformes</taxon>
        <taxon>Anguillidae</taxon>
        <taxon>Anguilla</taxon>
    </lineage>
</organism>
<dbReference type="EMBL" id="GBXM01053446">
    <property type="protein sequence ID" value="JAH55131.1"/>
    <property type="molecule type" value="Transcribed_RNA"/>
</dbReference>
<protein>
    <submittedName>
        <fullName evidence="1">Uncharacterized protein</fullName>
    </submittedName>
</protein>
<accession>A0A0E9TNE8</accession>
<sequence>MSDSSTPSKQLFYFQFKWHINSVYFHYIVL</sequence>
<reference evidence="1" key="2">
    <citation type="journal article" date="2015" name="Fish Shellfish Immunol.">
        <title>Early steps in the European eel (Anguilla anguilla)-Vibrio vulnificus interaction in the gills: Role of the RtxA13 toxin.</title>
        <authorList>
            <person name="Callol A."/>
            <person name="Pajuelo D."/>
            <person name="Ebbesson L."/>
            <person name="Teles M."/>
            <person name="MacKenzie S."/>
            <person name="Amaro C."/>
        </authorList>
    </citation>
    <scope>NUCLEOTIDE SEQUENCE</scope>
</reference>
<name>A0A0E9TNE8_ANGAN</name>
<dbReference type="AlphaFoldDB" id="A0A0E9TNE8"/>